<evidence type="ECO:0000256" key="2">
    <source>
        <dbReference type="ARBA" id="ARBA00022448"/>
    </source>
</evidence>
<feature type="transmembrane region" description="Helical" evidence="7">
    <location>
        <begin position="36"/>
        <end position="56"/>
    </location>
</feature>
<dbReference type="EMBL" id="QQAV01000001">
    <property type="protein sequence ID" value="RDI29392.1"/>
    <property type="molecule type" value="Genomic_DNA"/>
</dbReference>
<name>A0A370FNT1_9BURK</name>
<dbReference type="GO" id="GO:0055085">
    <property type="term" value="P:transmembrane transport"/>
    <property type="evidence" value="ECO:0007669"/>
    <property type="project" value="InterPro"/>
</dbReference>
<dbReference type="Pfam" id="PF00528">
    <property type="entry name" value="BPD_transp_1"/>
    <property type="match status" value="1"/>
</dbReference>
<keyword evidence="10" id="KW-1185">Reference proteome</keyword>
<keyword evidence="3" id="KW-1003">Cell membrane</keyword>
<dbReference type="PANTHER" id="PTHR30151:SF20">
    <property type="entry name" value="ABC TRANSPORTER PERMEASE PROTEIN HI_0355-RELATED"/>
    <property type="match status" value="1"/>
</dbReference>
<comment type="similarity">
    <text evidence="7">Belongs to the binding-protein-dependent transport system permease family.</text>
</comment>
<evidence type="ECO:0000313" key="9">
    <source>
        <dbReference type="EMBL" id="RDI29392.1"/>
    </source>
</evidence>
<evidence type="ECO:0000256" key="6">
    <source>
        <dbReference type="ARBA" id="ARBA00023136"/>
    </source>
</evidence>
<evidence type="ECO:0000256" key="1">
    <source>
        <dbReference type="ARBA" id="ARBA00004651"/>
    </source>
</evidence>
<feature type="domain" description="ABC transmembrane type-1" evidence="8">
    <location>
        <begin position="86"/>
        <end position="270"/>
    </location>
</feature>
<evidence type="ECO:0000256" key="4">
    <source>
        <dbReference type="ARBA" id="ARBA00022692"/>
    </source>
</evidence>
<dbReference type="RefSeq" id="WP_211322550.1">
    <property type="nucleotide sequence ID" value="NZ_QQAV01000001.1"/>
</dbReference>
<evidence type="ECO:0000259" key="8">
    <source>
        <dbReference type="PROSITE" id="PS50928"/>
    </source>
</evidence>
<dbReference type="STRING" id="433924.NS331_18400"/>
<dbReference type="PANTHER" id="PTHR30151">
    <property type="entry name" value="ALKANE SULFONATE ABC TRANSPORTER-RELATED, MEMBRANE SUBUNIT"/>
    <property type="match status" value="1"/>
</dbReference>
<comment type="caution">
    <text evidence="9">The sequence shown here is derived from an EMBL/GenBank/DDBJ whole genome shotgun (WGS) entry which is preliminary data.</text>
</comment>
<evidence type="ECO:0000256" key="3">
    <source>
        <dbReference type="ARBA" id="ARBA00022475"/>
    </source>
</evidence>
<feature type="transmembrane region" description="Helical" evidence="7">
    <location>
        <begin position="204"/>
        <end position="226"/>
    </location>
</feature>
<feature type="transmembrane region" description="Helical" evidence="7">
    <location>
        <begin position="93"/>
        <end position="112"/>
    </location>
</feature>
<feature type="transmembrane region" description="Helical" evidence="7">
    <location>
        <begin position="152"/>
        <end position="174"/>
    </location>
</feature>
<sequence>MADTLTSSVPPGAAVAEAAETAPARATGLTPMRRRVLIVAVFVAVVAAWQLAVTALDVSHLIFPGPLAVVQALYDGIASGDIPTHLWVTLYEILAGFAAGALAGFVLGALIGQSALLEAVLYPYVVAFQTVPKVAVAPLFVLWFGFGTTSKVIITATIVFFPVLANTIVGLRSAPREQIDLMRAFTASGWHVFRMVRLPHALPYVFAGLDIGIVLSVIGAIVGEFVGAQAGLGYLILQRNFSMDAAGMFAILIVLSLIGIVLHAAVRWIARRVIFWADAFTDLSRGS</sequence>
<dbReference type="PROSITE" id="PS50928">
    <property type="entry name" value="ABC_TM1"/>
    <property type="match status" value="1"/>
</dbReference>
<dbReference type="GO" id="GO:0005886">
    <property type="term" value="C:plasma membrane"/>
    <property type="evidence" value="ECO:0007669"/>
    <property type="project" value="UniProtKB-SubCell"/>
</dbReference>
<organism evidence="9 10">
    <name type="scientific">Pseudacidovorax intermedius</name>
    <dbReference type="NCBI Taxonomy" id="433924"/>
    <lineage>
        <taxon>Bacteria</taxon>
        <taxon>Pseudomonadati</taxon>
        <taxon>Pseudomonadota</taxon>
        <taxon>Betaproteobacteria</taxon>
        <taxon>Burkholderiales</taxon>
        <taxon>Comamonadaceae</taxon>
        <taxon>Pseudacidovorax</taxon>
    </lineage>
</organism>
<keyword evidence="5 7" id="KW-1133">Transmembrane helix</keyword>
<dbReference type="AlphaFoldDB" id="A0A370FNT1"/>
<evidence type="ECO:0000256" key="7">
    <source>
        <dbReference type="RuleBase" id="RU363032"/>
    </source>
</evidence>
<protein>
    <submittedName>
        <fullName evidence="9">NitT/TauT family transport system permease protein</fullName>
    </submittedName>
</protein>
<proteinExistence type="inferred from homology"/>
<dbReference type="Proteomes" id="UP000255265">
    <property type="component" value="Unassembled WGS sequence"/>
</dbReference>
<dbReference type="Gene3D" id="1.10.3720.10">
    <property type="entry name" value="MetI-like"/>
    <property type="match status" value="1"/>
</dbReference>
<accession>A0A370FNT1</accession>
<evidence type="ECO:0000313" key="10">
    <source>
        <dbReference type="Proteomes" id="UP000255265"/>
    </source>
</evidence>
<gene>
    <name evidence="9" type="ORF">DFR41_1011148</name>
</gene>
<dbReference type="InterPro" id="IPR000515">
    <property type="entry name" value="MetI-like"/>
</dbReference>
<evidence type="ECO:0000256" key="5">
    <source>
        <dbReference type="ARBA" id="ARBA00022989"/>
    </source>
</evidence>
<keyword evidence="4 7" id="KW-0812">Transmembrane</keyword>
<keyword evidence="6 7" id="KW-0472">Membrane</keyword>
<dbReference type="SUPFAM" id="SSF161098">
    <property type="entry name" value="MetI-like"/>
    <property type="match status" value="1"/>
</dbReference>
<keyword evidence="2 7" id="KW-0813">Transport</keyword>
<comment type="subcellular location">
    <subcellularLocation>
        <location evidence="1 7">Cell membrane</location>
        <topology evidence="1 7">Multi-pass membrane protein</topology>
    </subcellularLocation>
</comment>
<dbReference type="CDD" id="cd06261">
    <property type="entry name" value="TM_PBP2"/>
    <property type="match status" value="1"/>
</dbReference>
<feature type="transmembrane region" description="Helical" evidence="7">
    <location>
        <begin position="124"/>
        <end position="146"/>
    </location>
</feature>
<reference evidence="9 10" key="1">
    <citation type="submission" date="2018-07" db="EMBL/GenBank/DDBJ databases">
        <title>Genomic Encyclopedia of Type Strains, Phase IV (KMG-IV): sequencing the most valuable type-strain genomes for metagenomic binning, comparative biology and taxonomic classification.</title>
        <authorList>
            <person name="Goeker M."/>
        </authorList>
    </citation>
    <scope>NUCLEOTIDE SEQUENCE [LARGE SCALE GENOMIC DNA]</scope>
    <source>
        <strain evidence="9 10">DSM 21352</strain>
    </source>
</reference>
<feature type="transmembrane region" description="Helical" evidence="7">
    <location>
        <begin position="246"/>
        <end position="266"/>
    </location>
</feature>
<dbReference type="InterPro" id="IPR035906">
    <property type="entry name" value="MetI-like_sf"/>
</dbReference>